<feature type="transmembrane region" description="Helical" evidence="1">
    <location>
        <begin position="232"/>
        <end position="251"/>
    </location>
</feature>
<organism evidence="2 3">
    <name type="scientific">Candidatus Nomurabacteria bacterium RIFCSPHIGHO2_01_FULL_39_10</name>
    <dbReference type="NCBI Taxonomy" id="1801733"/>
    <lineage>
        <taxon>Bacteria</taxon>
        <taxon>Candidatus Nomuraibacteriota</taxon>
    </lineage>
</organism>
<feature type="transmembrane region" description="Helical" evidence="1">
    <location>
        <begin position="70"/>
        <end position="88"/>
    </location>
</feature>
<protein>
    <recommendedName>
        <fullName evidence="4">Major facilitator superfamily (MFS) profile domain-containing protein</fullName>
    </recommendedName>
</protein>
<dbReference type="Gene3D" id="1.20.1250.20">
    <property type="entry name" value="MFS general substrate transporter like domains"/>
    <property type="match status" value="1"/>
</dbReference>
<feature type="transmembrane region" description="Helical" evidence="1">
    <location>
        <begin position="158"/>
        <end position="178"/>
    </location>
</feature>
<gene>
    <name evidence="2" type="ORF">A2642_03535</name>
</gene>
<name>A0A1F6VAI6_9BACT</name>
<feature type="transmembrane region" description="Helical" evidence="1">
    <location>
        <begin position="287"/>
        <end position="304"/>
    </location>
</feature>
<feature type="transmembrane region" description="Helical" evidence="1">
    <location>
        <begin position="129"/>
        <end position="152"/>
    </location>
</feature>
<evidence type="ECO:0000313" key="3">
    <source>
        <dbReference type="Proteomes" id="UP000178700"/>
    </source>
</evidence>
<sequence>MVLTHLARLKKSFGLLMLMQVVSTFSLSFVFIFFKEQGFSLWSLVLMDAILVMIGVVAVLCFNTILLKRFLLFGILGHVVLLFSLAFFQPQISYWFYSVILGLNMVFFWLPINYLFFSTSSMKTNAMDSFLYWVAPSLISILLPPIGAYVIHAFGYASLFYLSCVLYLVPLFLTYRYFPTKIESTIHTNLREEIMRFKSLKTISLVEGALHFFAMLIIPVYALLFFKTEVEIGLFLSYMALVSFLISFLLAKYSDSSQQRKKPMFILFLLLCTVTVSLAFVQDVQMWYVAVGVYTLLNTISSPLRLAISMDGRKMEMGFWRIRELFLNLGRVGTLGIAVIFFYHELYWPVFGLFGILTLLYPVLIQYKLKNVR</sequence>
<accession>A0A1F6VAI6</accession>
<dbReference type="InterPro" id="IPR036259">
    <property type="entry name" value="MFS_trans_sf"/>
</dbReference>
<feature type="transmembrane region" description="Helical" evidence="1">
    <location>
        <begin position="325"/>
        <end position="344"/>
    </location>
</feature>
<feature type="transmembrane region" description="Helical" evidence="1">
    <location>
        <begin position="199"/>
        <end position="226"/>
    </location>
</feature>
<evidence type="ECO:0000256" key="1">
    <source>
        <dbReference type="SAM" id="Phobius"/>
    </source>
</evidence>
<reference evidence="2 3" key="1">
    <citation type="journal article" date="2016" name="Nat. Commun.">
        <title>Thousands of microbial genomes shed light on interconnected biogeochemical processes in an aquifer system.</title>
        <authorList>
            <person name="Anantharaman K."/>
            <person name="Brown C.T."/>
            <person name="Hug L.A."/>
            <person name="Sharon I."/>
            <person name="Castelle C.J."/>
            <person name="Probst A.J."/>
            <person name="Thomas B.C."/>
            <person name="Singh A."/>
            <person name="Wilkins M.J."/>
            <person name="Karaoz U."/>
            <person name="Brodie E.L."/>
            <person name="Williams K.H."/>
            <person name="Hubbard S.S."/>
            <person name="Banfield J.F."/>
        </authorList>
    </citation>
    <scope>NUCLEOTIDE SEQUENCE [LARGE SCALE GENOMIC DNA]</scope>
</reference>
<feature type="transmembrane region" description="Helical" evidence="1">
    <location>
        <begin position="40"/>
        <end position="63"/>
    </location>
</feature>
<feature type="transmembrane region" description="Helical" evidence="1">
    <location>
        <begin position="263"/>
        <end position="281"/>
    </location>
</feature>
<feature type="transmembrane region" description="Helical" evidence="1">
    <location>
        <begin position="94"/>
        <end position="117"/>
    </location>
</feature>
<proteinExistence type="predicted"/>
<dbReference type="SUPFAM" id="SSF103473">
    <property type="entry name" value="MFS general substrate transporter"/>
    <property type="match status" value="1"/>
</dbReference>
<feature type="transmembrane region" description="Helical" evidence="1">
    <location>
        <begin position="350"/>
        <end position="369"/>
    </location>
</feature>
<comment type="caution">
    <text evidence="2">The sequence shown here is derived from an EMBL/GenBank/DDBJ whole genome shotgun (WGS) entry which is preliminary data.</text>
</comment>
<keyword evidence="1" id="KW-0812">Transmembrane</keyword>
<dbReference type="Proteomes" id="UP000178700">
    <property type="component" value="Unassembled WGS sequence"/>
</dbReference>
<dbReference type="Pfam" id="PF07690">
    <property type="entry name" value="MFS_1"/>
    <property type="match status" value="1"/>
</dbReference>
<evidence type="ECO:0000313" key="2">
    <source>
        <dbReference type="EMBL" id="OGI66677.1"/>
    </source>
</evidence>
<dbReference type="GO" id="GO:0022857">
    <property type="term" value="F:transmembrane transporter activity"/>
    <property type="evidence" value="ECO:0007669"/>
    <property type="project" value="InterPro"/>
</dbReference>
<keyword evidence="1" id="KW-1133">Transmembrane helix</keyword>
<evidence type="ECO:0008006" key="4">
    <source>
        <dbReference type="Google" id="ProtNLM"/>
    </source>
</evidence>
<dbReference type="AlphaFoldDB" id="A0A1F6VAI6"/>
<feature type="transmembrane region" description="Helical" evidence="1">
    <location>
        <begin position="12"/>
        <end position="34"/>
    </location>
</feature>
<keyword evidence="1" id="KW-0472">Membrane</keyword>
<dbReference type="InterPro" id="IPR011701">
    <property type="entry name" value="MFS"/>
</dbReference>
<dbReference type="EMBL" id="MFTJ01000004">
    <property type="protein sequence ID" value="OGI66677.1"/>
    <property type="molecule type" value="Genomic_DNA"/>
</dbReference>